<organism evidence="6 7">
    <name type="scientific">Biomphalaria pfeifferi</name>
    <name type="common">Bloodfluke planorb</name>
    <name type="synonym">Freshwater snail</name>
    <dbReference type="NCBI Taxonomy" id="112525"/>
    <lineage>
        <taxon>Eukaryota</taxon>
        <taxon>Metazoa</taxon>
        <taxon>Spiralia</taxon>
        <taxon>Lophotrochozoa</taxon>
        <taxon>Mollusca</taxon>
        <taxon>Gastropoda</taxon>
        <taxon>Heterobranchia</taxon>
        <taxon>Euthyneura</taxon>
        <taxon>Panpulmonata</taxon>
        <taxon>Hygrophila</taxon>
        <taxon>Lymnaeoidea</taxon>
        <taxon>Planorbidae</taxon>
        <taxon>Biomphalaria</taxon>
    </lineage>
</organism>
<feature type="transmembrane region" description="Helical" evidence="4">
    <location>
        <begin position="212"/>
        <end position="230"/>
    </location>
</feature>
<name>A0AAD8F0T3_BIOPF</name>
<protein>
    <submittedName>
        <fullName evidence="6">Chromobox protein 5</fullName>
    </submittedName>
</protein>
<dbReference type="InterPro" id="IPR000953">
    <property type="entry name" value="Chromo/chromo_shadow_dom"/>
</dbReference>
<evidence type="ECO:0000313" key="6">
    <source>
        <dbReference type="EMBL" id="KAK0045859.1"/>
    </source>
</evidence>
<keyword evidence="2" id="KW-0539">Nucleus</keyword>
<dbReference type="PANTHER" id="PTHR22812">
    <property type="entry name" value="CHROMOBOX PROTEIN"/>
    <property type="match status" value="1"/>
</dbReference>
<dbReference type="AlphaFoldDB" id="A0AAD8F0T3"/>
<keyword evidence="4" id="KW-0472">Membrane</keyword>
<dbReference type="SMART" id="SM00298">
    <property type="entry name" value="CHROMO"/>
    <property type="match status" value="1"/>
</dbReference>
<dbReference type="Pfam" id="PF00385">
    <property type="entry name" value="Chromo"/>
    <property type="match status" value="1"/>
</dbReference>
<dbReference type="Proteomes" id="UP001233172">
    <property type="component" value="Unassembled WGS sequence"/>
</dbReference>
<evidence type="ECO:0000256" key="2">
    <source>
        <dbReference type="ARBA" id="ARBA00023242"/>
    </source>
</evidence>
<dbReference type="Gene3D" id="2.40.50.40">
    <property type="match status" value="1"/>
</dbReference>
<dbReference type="CDD" id="cd00024">
    <property type="entry name" value="CD_CSD"/>
    <property type="match status" value="1"/>
</dbReference>
<gene>
    <name evidence="6" type="ORF">Bpfe_024691</name>
</gene>
<feature type="compositionally biased region" description="Basic and acidic residues" evidence="3">
    <location>
        <begin position="106"/>
        <end position="117"/>
    </location>
</feature>
<keyword evidence="4" id="KW-0812">Transmembrane</keyword>
<evidence type="ECO:0000256" key="3">
    <source>
        <dbReference type="SAM" id="MobiDB-lite"/>
    </source>
</evidence>
<dbReference type="InterPro" id="IPR051219">
    <property type="entry name" value="Heterochromatin_chromo-domain"/>
</dbReference>
<feature type="compositionally biased region" description="Basic residues" evidence="3">
    <location>
        <begin position="63"/>
        <end position="88"/>
    </location>
</feature>
<evidence type="ECO:0000259" key="5">
    <source>
        <dbReference type="PROSITE" id="PS50013"/>
    </source>
</evidence>
<dbReference type="PROSITE" id="PS50013">
    <property type="entry name" value="CHROMO_2"/>
    <property type="match status" value="1"/>
</dbReference>
<comment type="subcellular location">
    <subcellularLocation>
        <location evidence="1">Nucleus</location>
    </subcellularLocation>
</comment>
<evidence type="ECO:0000256" key="1">
    <source>
        <dbReference type="ARBA" id="ARBA00004123"/>
    </source>
</evidence>
<evidence type="ECO:0000256" key="4">
    <source>
        <dbReference type="SAM" id="Phobius"/>
    </source>
</evidence>
<feature type="region of interest" description="Disordered" evidence="3">
    <location>
        <begin position="61"/>
        <end position="136"/>
    </location>
</feature>
<reference evidence="6" key="2">
    <citation type="submission" date="2023-04" db="EMBL/GenBank/DDBJ databases">
        <authorList>
            <person name="Bu L."/>
            <person name="Lu L."/>
            <person name="Laidemitt M.R."/>
            <person name="Zhang S.M."/>
            <person name="Mutuku M."/>
            <person name="Mkoji G."/>
            <person name="Steinauer M."/>
            <person name="Loker E.S."/>
        </authorList>
    </citation>
    <scope>NUCLEOTIDE SEQUENCE</scope>
    <source>
        <strain evidence="6">KasaAsao</strain>
        <tissue evidence="6">Whole Snail</tissue>
    </source>
</reference>
<dbReference type="SUPFAM" id="SSF54160">
    <property type="entry name" value="Chromo domain-like"/>
    <property type="match status" value="1"/>
</dbReference>
<accession>A0AAD8F0T3</accession>
<dbReference type="InterPro" id="IPR016197">
    <property type="entry name" value="Chromo-like_dom_sf"/>
</dbReference>
<comment type="caution">
    <text evidence="6">The sequence shown here is derived from an EMBL/GenBank/DDBJ whole genome shotgun (WGS) entry which is preliminary data.</text>
</comment>
<proteinExistence type="predicted"/>
<feature type="domain" description="Chromo" evidence="5">
    <location>
        <begin position="9"/>
        <end position="69"/>
    </location>
</feature>
<keyword evidence="4" id="KW-1133">Transmembrane helix</keyword>
<sequence>MANFSDDDSQVDAILGQRKRKGALEYLVRWRGDGDNVESWESALSIGSDYAKVIQNFIESKKSEKKRSTSRSGKVSRSRSRSSSRNRKSSSAEKSKSRSRSRGRPRKTESVQNKEETTEVDGIVISTTPSKNTRSRKSIAISDGNFKESAIVVNTVESISTESKSNTDSNNMAAAASTFTKELEVQRVHNERCLVRDDDKKSRSLVWRVADYAVIVLFILSFIAALFLFLEKIVDLKDFKSQAFPNMETLKTRLTDGFQSLYDSTFYLLERLGDLWLYLTQQPQKTSA</sequence>
<dbReference type="InterPro" id="IPR023780">
    <property type="entry name" value="Chromo_domain"/>
</dbReference>
<evidence type="ECO:0000313" key="7">
    <source>
        <dbReference type="Proteomes" id="UP001233172"/>
    </source>
</evidence>
<dbReference type="EMBL" id="JASAOG010000174">
    <property type="protein sequence ID" value="KAK0045859.1"/>
    <property type="molecule type" value="Genomic_DNA"/>
</dbReference>
<reference evidence="6" key="1">
    <citation type="journal article" date="2023" name="PLoS Negl. Trop. Dis.">
        <title>A genome sequence for Biomphalaria pfeifferi, the major vector snail for the human-infecting parasite Schistosoma mansoni.</title>
        <authorList>
            <person name="Bu L."/>
            <person name="Lu L."/>
            <person name="Laidemitt M.R."/>
            <person name="Zhang S.M."/>
            <person name="Mutuku M."/>
            <person name="Mkoji G."/>
            <person name="Steinauer M."/>
            <person name="Loker E.S."/>
        </authorList>
    </citation>
    <scope>NUCLEOTIDE SEQUENCE</scope>
    <source>
        <strain evidence="6">KasaAsao</strain>
    </source>
</reference>
<keyword evidence="7" id="KW-1185">Reference proteome</keyword>
<dbReference type="GO" id="GO:0005634">
    <property type="term" value="C:nucleus"/>
    <property type="evidence" value="ECO:0007669"/>
    <property type="project" value="UniProtKB-SubCell"/>
</dbReference>